<dbReference type="AlphaFoldDB" id="A0A1D8PIR7"/>
<keyword evidence="3" id="KW-1185">Reference proteome</keyword>
<dbReference type="FunCoup" id="A0A1D8PIR7">
    <property type="interactions" value="173"/>
</dbReference>
<dbReference type="InterPro" id="IPR032710">
    <property type="entry name" value="NTF2-like_dom_sf"/>
</dbReference>
<evidence type="ECO:0000313" key="3">
    <source>
        <dbReference type="Proteomes" id="UP000000559"/>
    </source>
</evidence>
<evidence type="ECO:0000313" key="2">
    <source>
        <dbReference type="EMBL" id="AOW28032.1"/>
    </source>
</evidence>
<reference evidence="2 3" key="3">
    <citation type="journal article" date="2013" name="Genome Biol.">
        <title>Assembly of a phased diploid Candida albicans genome facilitates allele-specific measurements and provides a simple model for repeat and indel structure.</title>
        <authorList>
            <person name="Muzzey D."/>
            <person name="Schwartz K."/>
            <person name="Weissman J.S."/>
            <person name="Sherlock G."/>
        </authorList>
    </citation>
    <scope>NUCLEOTIDE SEQUENCE [LARGE SCALE GENOMIC DNA]</scope>
    <source>
        <strain evidence="3">SC5314 / ATCC MYA-2876</strain>
    </source>
</reference>
<reference evidence="2 3" key="1">
    <citation type="journal article" date="2004" name="Proc. Natl. Acad. Sci. U.S.A.">
        <title>The diploid genome sequence of Candida albicans.</title>
        <authorList>
            <person name="Jones T."/>
            <person name="Federspiel N.A."/>
            <person name="Chibana H."/>
            <person name="Dungan J."/>
            <person name="Kalman S."/>
            <person name="Magee B.B."/>
            <person name="Newport G."/>
            <person name="Thorstenson Y.R."/>
            <person name="Agabian N."/>
            <person name="Magee P.T."/>
            <person name="Davis R.W."/>
            <person name="Scherer S."/>
        </authorList>
    </citation>
    <scope>NUCLEOTIDE SEQUENCE [LARGE SCALE GENOMIC DNA]</scope>
    <source>
        <strain evidence="3">SC5314 / ATCC MYA-2876</strain>
    </source>
</reference>
<dbReference type="KEGG" id="cal:CAALFM_C210640CA"/>
<dbReference type="eggNOG" id="ENOG502RZK7">
    <property type="taxonomic scope" value="Eukaryota"/>
</dbReference>
<dbReference type="InterPro" id="IPR019488">
    <property type="entry name" value="Nucl_pore_RNA_shuttling_Mtr2"/>
</dbReference>
<dbReference type="Pfam" id="PF10429">
    <property type="entry name" value="Mtr2"/>
    <property type="match status" value="1"/>
</dbReference>
<dbReference type="InParanoid" id="A0A1D8PIR7"/>
<name>A0A1D8PIR7_CANAL</name>
<dbReference type="Proteomes" id="UP000000559">
    <property type="component" value="Chromosome 2"/>
</dbReference>
<reference evidence="2 3" key="2">
    <citation type="journal article" date="2007" name="Genome Biol.">
        <title>Assembly of the Candida albicans genome into sixteen supercontigs aligned on the eight chromosomes.</title>
        <authorList>
            <person name="van het Hoog M."/>
            <person name="Rast T.J."/>
            <person name="Martchenko M."/>
            <person name="Grindle S."/>
            <person name="Dignard D."/>
            <person name="Hogues H."/>
            <person name="Cuomo C."/>
            <person name="Berriman M."/>
            <person name="Scherer S."/>
            <person name="Magee B.B."/>
            <person name="Whiteway M."/>
            <person name="Chibana H."/>
            <person name="Nantel A."/>
            <person name="Magee P.T."/>
        </authorList>
    </citation>
    <scope>GENOME REANNOTATION</scope>
    <source>
        <strain evidence="3">SC5314 / ATCC MYA-2876</strain>
    </source>
</reference>
<dbReference type="SMR" id="A0A1D8PIR7"/>
<dbReference type="OMA" id="FDCHLIP"/>
<dbReference type="SUPFAM" id="SSF54427">
    <property type="entry name" value="NTF2-like"/>
    <property type="match status" value="1"/>
</dbReference>
<dbReference type="STRING" id="237561.A0A1D8PIR7"/>
<sequence length="181" mass="20468">MNQDPTQQLEPFLKRFLASLDLSYTQPTSQPFPNVESYATQLGSNLKRSSAIIVNGQPIIPSPQEDCKLQFQKKWLQTPLSSHQLTSYDGHLIPGTGTFVVHFSAKVRFDQSGRNRLGESADLFQENNSIVSKTNQRPIWGSWFGVDVNLVVDENVMQDGEIINSMDYRFTYVPNDSIIKV</sequence>
<dbReference type="GeneID" id="30515167"/>
<evidence type="ECO:0000313" key="1">
    <source>
        <dbReference type="CGD" id="CAL0000193047"/>
    </source>
</evidence>
<protein>
    <submittedName>
        <fullName evidence="2">Mtr2p</fullName>
    </submittedName>
</protein>
<accession>A0A1D8PIR7</accession>
<gene>
    <name evidence="1 2" type="primary">MTR2</name>
    <name evidence="2" type="ordered locus">CAALFM_C210640CA</name>
    <name evidence="1" type="ordered locus">orf19.5342.1</name>
</gene>
<proteinExistence type="predicted"/>
<dbReference type="Gene3D" id="3.10.450.50">
    <property type="match status" value="1"/>
</dbReference>
<organism evidence="2 3">
    <name type="scientific">Candida albicans (strain SC5314 / ATCC MYA-2876)</name>
    <name type="common">Yeast</name>
    <dbReference type="NCBI Taxonomy" id="237561"/>
    <lineage>
        <taxon>Eukaryota</taxon>
        <taxon>Fungi</taxon>
        <taxon>Dikarya</taxon>
        <taxon>Ascomycota</taxon>
        <taxon>Saccharomycotina</taxon>
        <taxon>Pichiomycetes</taxon>
        <taxon>Debaryomycetaceae</taxon>
        <taxon>Candida/Lodderomyces clade</taxon>
        <taxon>Candida</taxon>
    </lineage>
</organism>
<dbReference type="EMBL" id="CP017624">
    <property type="protein sequence ID" value="AOW28032.1"/>
    <property type="molecule type" value="Genomic_DNA"/>
</dbReference>
<dbReference type="OrthoDB" id="25408at2759"/>
<dbReference type="RefSeq" id="XP_019330819.1">
    <property type="nucleotide sequence ID" value="XM_019475274.1"/>
</dbReference>
<dbReference type="VEuPathDB" id="FungiDB:C2_10640C_A"/>
<dbReference type="CGD" id="CAL0000193047">
    <property type="gene designation" value="MTR2"/>
</dbReference>